<gene>
    <name evidence="15" type="ORF">FSCOSCO3_A020504</name>
</gene>
<dbReference type="PROSITE" id="PS51534">
    <property type="entry name" value="SEFIR"/>
    <property type="match status" value="1"/>
</dbReference>
<feature type="domain" description="SEFIR" evidence="14">
    <location>
        <begin position="266"/>
        <end position="403"/>
    </location>
</feature>
<evidence type="ECO:0000256" key="4">
    <source>
        <dbReference type="ARBA" id="ARBA00022786"/>
    </source>
</evidence>
<feature type="compositionally biased region" description="Polar residues" evidence="13">
    <location>
        <begin position="35"/>
        <end position="53"/>
    </location>
</feature>
<reference evidence="15 16" key="1">
    <citation type="submission" date="2024-01" db="EMBL/GenBank/DDBJ databases">
        <authorList>
            <person name="Alioto T."/>
            <person name="Alioto T."/>
            <person name="Gomez Garrido J."/>
        </authorList>
    </citation>
    <scope>NUCLEOTIDE SEQUENCE [LARGE SCALE GENOMIC DNA]</scope>
</reference>
<evidence type="ECO:0000256" key="3">
    <source>
        <dbReference type="ARBA" id="ARBA00022679"/>
    </source>
</evidence>
<evidence type="ECO:0000256" key="9">
    <source>
        <dbReference type="ARBA" id="ARBA00076636"/>
    </source>
</evidence>
<keyword evidence="4" id="KW-0833">Ubl conjugation pathway</keyword>
<comment type="caution">
    <text evidence="15">The sequence shown here is derived from an EMBL/GenBank/DDBJ whole genome shotgun (WGS) entry which is preliminary data.</text>
</comment>
<dbReference type="GO" id="GO:0061630">
    <property type="term" value="F:ubiquitin protein ligase activity"/>
    <property type="evidence" value="ECO:0007669"/>
    <property type="project" value="UniProtKB-EC"/>
</dbReference>
<dbReference type="GO" id="GO:0043123">
    <property type="term" value="P:positive regulation of canonical NF-kappaB signal transduction"/>
    <property type="evidence" value="ECO:0007669"/>
    <property type="project" value="TreeGrafter"/>
</dbReference>
<dbReference type="PANTHER" id="PTHR34257:SF4">
    <property type="entry name" value="ADAPTER PROTEIN CIKS"/>
    <property type="match status" value="1"/>
</dbReference>
<evidence type="ECO:0000256" key="7">
    <source>
        <dbReference type="ARBA" id="ARBA00073304"/>
    </source>
</evidence>
<dbReference type="GO" id="GO:0006954">
    <property type="term" value="P:inflammatory response"/>
    <property type="evidence" value="ECO:0007669"/>
    <property type="project" value="UniProtKB-KW"/>
</dbReference>
<comment type="subunit">
    <text evidence="6">Interacts with IKBKG/NF-kappa B essential modulator, with CHUK/IKK-alpha and with IKBKB/IKK-beta. Interacts with TRAF6; this interaction is direct. Interacts with IL17RA and IL17RC. Interacts with IL17RB.</text>
</comment>
<dbReference type="AlphaFoldDB" id="A0AAV1PAC3"/>
<evidence type="ECO:0000256" key="11">
    <source>
        <dbReference type="ARBA" id="ARBA00078673"/>
    </source>
</evidence>
<dbReference type="GO" id="GO:0005737">
    <property type="term" value="C:cytoplasm"/>
    <property type="evidence" value="ECO:0007669"/>
    <property type="project" value="UniProtKB-ARBA"/>
</dbReference>
<dbReference type="InterPro" id="IPR053047">
    <property type="entry name" value="E3_ubiq_ligase_TRAF3IP2"/>
</dbReference>
<proteinExistence type="predicted"/>
<dbReference type="FunFam" id="3.40.50.11530:FF:000007">
    <property type="entry name" value="adapter protein CIKS isoform X3"/>
    <property type="match status" value="1"/>
</dbReference>
<dbReference type="EMBL" id="CAWUFR010000115">
    <property type="protein sequence ID" value="CAK6968185.1"/>
    <property type="molecule type" value="Genomic_DNA"/>
</dbReference>
<evidence type="ECO:0000256" key="10">
    <source>
        <dbReference type="ARBA" id="ARBA00078387"/>
    </source>
</evidence>
<keyword evidence="5" id="KW-0395">Inflammatory response</keyword>
<feature type="region of interest" description="Disordered" evidence="13">
    <location>
        <begin position="182"/>
        <end position="223"/>
    </location>
</feature>
<evidence type="ECO:0000256" key="13">
    <source>
        <dbReference type="SAM" id="MobiDB-lite"/>
    </source>
</evidence>
<sequence>MDSFKGPCPHQSVPVEMDESMTSSSLDLAWPHPCQQCSGDTESSKRQPNQGCEQTGGVDQWRLPQEHHRPDPRTAIHTAPESHFVSQIHSGQMTPPNPADVGPHIYRYVRAPLVEQRRGFAGSSNWHQGHSVEEAESLEPPLPLMSDINCPHYIPQLHPAARVPAQYRDPVKWSCLRQYPRHPPANPPRHNYNNCHHHNPREEPQQHHQSWNAPQNWQRPNDAPVPQPVAPARDTMHEVSVNCPFQPGPGPDTREIRKTISLPEECRNVFITYSVDTAREMIPFTKFLSDQGFKPVIDMFQSTVRAMGITRWMDRYLNDKSVLIIVVISPQYKEDVEGHGDDDHGLHTKYIHNQIQNEFIQQGCLNFRLVPVLFPNATKRHVPNWLQSTRVFRWPQDTQDLLLRLLREERYIIPERAADLTLTVRPV</sequence>
<feature type="compositionally biased region" description="Polar residues" evidence="13">
    <location>
        <begin position="207"/>
        <end position="219"/>
    </location>
</feature>
<comment type="catalytic activity">
    <reaction evidence="1">
        <text>S-ubiquitinyl-[E2 ubiquitin-conjugating enzyme]-L-cysteine + [acceptor protein]-L-lysine = [E2 ubiquitin-conjugating enzyme]-L-cysteine + N(6)-ubiquitinyl-[acceptor protein]-L-lysine.</text>
        <dbReference type="EC" id="2.3.2.27"/>
    </reaction>
</comment>
<dbReference type="Gene3D" id="3.40.50.11530">
    <property type="match status" value="1"/>
</dbReference>
<evidence type="ECO:0000256" key="8">
    <source>
        <dbReference type="ARBA" id="ARBA00075327"/>
    </source>
</evidence>
<dbReference type="GO" id="GO:0000209">
    <property type="term" value="P:protein polyubiquitination"/>
    <property type="evidence" value="ECO:0007669"/>
    <property type="project" value="UniProtKB-ARBA"/>
</dbReference>
<dbReference type="GO" id="GO:0038173">
    <property type="term" value="P:interleukin-17A-mediated signaling pathway"/>
    <property type="evidence" value="ECO:0007669"/>
    <property type="project" value="UniProtKB-ARBA"/>
</dbReference>
<protein>
    <recommendedName>
        <fullName evidence="7">E3 ubiquitin ligase TRAF3IP2</fullName>
        <ecNumber evidence="2">2.3.2.27</ecNumber>
    </recommendedName>
    <alternativeName>
        <fullName evidence="8">Adapter protein CIKS</fullName>
    </alternativeName>
    <alternativeName>
        <fullName evidence="9">Connection to IKK and SAPK/JNK</fullName>
    </alternativeName>
    <alternativeName>
        <fullName evidence="12">E3 ubiquitin-protein ligase CIKS</fullName>
    </alternativeName>
    <alternativeName>
        <fullName evidence="10">Nuclear factor NF-kappa-B activator 1</fullName>
    </alternativeName>
    <alternativeName>
        <fullName evidence="11">TRAF3-interacting protein 2</fullName>
    </alternativeName>
</protein>
<dbReference type="InterPro" id="IPR013568">
    <property type="entry name" value="SEFIR_dom"/>
</dbReference>
<accession>A0AAV1PAC3</accession>
<feature type="region of interest" description="Disordered" evidence="13">
    <location>
        <begin position="1"/>
        <end position="70"/>
    </location>
</feature>
<dbReference type="Pfam" id="PF08357">
    <property type="entry name" value="SEFIR"/>
    <property type="match status" value="1"/>
</dbReference>
<evidence type="ECO:0000256" key="5">
    <source>
        <dbReference type="ARBA" id="ARBA00023198"/>
    </source>
</evidence>
<dbReference type="Proteomes" id="UP001314229">
    <property type="component" value="Unassembled WGS sequence"/>
</dbReference>
<dbReference type="GO" id="GO:0097400">
    <property type="term" value="P:interleukin-17-mediated signaling pathway"/>
    <property type="evidence" value="ECO:0007669"/>
    <property type="project" value="UniProtKB-ARBA"/>
</dbReference>
<evidence type="ECO:0000313" key="16">
    <source>
        <dbReference type="Proteomes" id="UP001314229"/>
    </source>
</evidence>
<keyword evidence="16" id="KW-1185">Reference proteome</keyword>
<evidence type="ECO:0000313" key="15">
    <source>
        <dbReference type="EMBL" id="CAK6968185.1"/>
    </source>
</evidence>
<organism evidence="15 16">
    <name type="scientific">Scomber scombrus</name>
    <name type="common">Atlantic mackerel</name>
    <name type="synonym">Scomber vernalis</name>
    <dbReference type="NCBI Taxonomy" id="13677"/>
    <lineage>
        <taxon>Eukaryota</taxon>
        <taxon>Metazoa</taxon>
        <taxon>Chordata</taxon>
        <taxon>Craniata</taxon>
        <taxon>Vertebrata</taxon>
        <taxon>Euteleostomi</taxon>
        <taxon>Actinopterygii</taxon>
        <taxon>Neopterygii</taxon>
        <taxon>Teleostei</taxon>
        <taxon>Neoteleostei</taxon>
        <taxon>Acanthomorphata</taxon>
        <taxon>Pelagiaria</taxon>
        <taxon>Scombriformes</taxon>
        <taxon>Scombridae</taxon>
        <taxon>Scomber</taxon>
    </lineage>
</organism>
<evidence type="ECO:0000256" key="6">
    <source>
        <dbReference type="ARBA" id="ARBA00064316"/>
    </source>
</evidence>
<dbReference type="GO" id="GO:0006959">
    <property type="term" value="P:humoral immune response"/>
    <property type="evidence" value="ECO:0007669"/>
    <property type="project" value="TreeGrafter"/>
</dbReference>
<name>A0AAV1PAC3_SCOSC</name>
<evidence type="ECO:0000256" key="2">
    <source>
        <dbReference type="ARBA" id="ARBA00012483"/>
    </source>
</evidence>
<keyword evidence="3" id="KW-0808">Transferase</keyword>
<evidence type="ECO:0000256" key="1">
    <source>
        <dbReference type="ARBA" id="ARBA00000900"/>
    </source>
</evidence>
<evidence type="ECO:0000259" key="14">
    <source>
        <dbReference type="PROSITE" id="PS51534"/>
    </source>
</evidence>
<evidence type="ECO:0000256" key="12">
    <source>
        <dbReference type="ARBA" id="ARBA00080040"/>
    </source>
</evidence>
<dbReference type="EC" id="2.3.2.27" evidence="2"/>
<dbReference type="PANTHER" id="PTHR34257">
    <property type="entry name" value="ADAPTER PROTEIN CIKS"/>
    <property type="match status" value="1"/>
</dbReference>